<accession>A0ABV9QXG9</accession>
<keyword evidence="1" id="KW-0472">Membrane</keyword>
<name>A0ABV9QXG9_9GAMM</name>
<proteinExistence type="predicted"/>
<feature type="transmembrane region" description="Helical" evidence="1">
    <location>
        <begin position="21"/>
        <end position="41"/>
    </location>
</feature>
<evidence type="ECO:0000256" key="1">
    <source>
        <dbReference type="SAM" id="Phobius"/>
    </source>
</evidence>
<reference evidence="3" key="1">
    <citation type="journal article" date="2019" name="Int. J. Syst. Evol. Microbiol.">
        <title>The Global Catalogue of Microorganisms (GCM) 10K type strain sequencing project: providing services to taxonomists for standard genome sequencing and annotation.</title>
        <authorList>
            <consortium name="The Broad Institute Genomics Platform"/>
            <consortium name="The Broad Institute Genome Sequencing Center for Infectious Disease"/>
            <person name="Wu L."/>
            <person name="Ma J."/>
        </authorList>
    </citation>
    <scope>NUCLEOTIDE SEQUENCE [LARGE SCALE GENOMIC DNA]</scope>
    <source>
        <strain evidence="3">CCUG 30340</strain>
    </source>
</reference>
<evidence type="ECO:0000313" key="2">
    <source>
        <dbReference type="EMBL" id="MFC4821786.1"/>
    </source>
</evidence>
<gene>
    <name evidence="2" type="ORF">ACFO6Q_15770</name>
</gene>
<dbReference type="Proteomes" id="UP001595886">
    <property type="component" value="Unassembled WGS sequence"/>
</dbReference>
<keyword evidence="3" id="KW-1185">Reference proteome</keyword>
<dbReference type="EMBL" id="JBHSHD010000010">
    <property type="protein sequence ID" value="MFC4821786.1"/>
    <property type="molecule type" value="Genomic_DNA"/>
</dbReference>
<keyword evidence="1" id="KW-0812">Transmembrane</keyword>
<keyword evidence="1" id="KW-1133">Transmembrane helix</keyword>
<organism evidence="2 3">
    <name type="scientific">Dokdonella ginsengisoli</name>
    <dbReference type="NCBI Taxonomy" id="363846"/>
    <lineage>
        <taxon>Bacteria</taxon>
        <taxon>Pseudomonadati</taxon>
        <taxon>Pseudomonadota</taxon>
        <taxon>Gammaproteobacteria</taxon>
        <taxon>Lysobacterales</taxon>
        <taxon>Rhodanobacteraceae</taxon>
        <taxon>Dokdonella</taxon>
    </lineage>
</organism>
<sequence length="202" mass="22321">MPADSSAPPLRLRLREKLPEILIEAASVVLALFLALGANAWHEHGQDVERARTARAAILAEMRTNRTELGGSREAMSRNLAYLAELAKDDSSAKGQSAHFDVPLALLSEAAWRTAQSSQALRETDYAWTIEVSRCYELQGMFMQMQWLVLEQIADMGKARVDTKADIARQLQGRIDLLSKLSADLERAYAELLGATAPRDQG</sequence>
<protein>
    <submittedName>
        <fullName evidence="2">Uncharacterized protein</fullName>
    </submittedName>
</protein>
<comment type="caution">
    <text evidence="2">The sequence shown here is derived from an EMBL/GenBank/DDBJ whole genome shotgun (WGS) entry which is preliminary data.</text>
</comment>
<evidence type="ECO:0000313" key="3">
    <source>
        <dbReference type="Proteomes" id="UP001595886"/>
    </source>
</evidence>
<dbReference type="RefSeq" id="WP_380022055.1">
    <property type="nucleotide sequence ID" value="NZ_JBHSHD010000010.1"/>
</dbReference>